<dbReference type="AlphaFoldDB" id="A0A8J2N3T8"/>
<proteinExistence type="predicted"/>
<gene>
    <name evidence="2" type="ORF">ALTATR162_LOCUS3283</name>
</gene>
<feature type="region of interest" description="Disordered" evidence="1">
    <location>
        <begin position="97"/>
        <end position="118"/>
    </location>
</feature>
<feature type="compositionally biased region" description="Low complexity" evidence="1">
    <location>
        <begin position="106"/>
        <end position="116"/>
    </location>
</feature>
<comment type="caution">
    <text evidence="2">The sequence shown here is derived from an EMBL/GenBank/DDBJ whole genome shotgun (WGS) entry which is preliminary data.</text>
</comment>
<dbReference type="Proteomes" id="UP000676310">
    <property type="component" value="Unassembled WGS sequence"/>
</dbReference>
<accession>A0A8J2N3T8</accession>
<sequence>MSTLLVYNNGNEPTSLERFVQGSIDRLIGCFTHTFRGTSLEYWLLDPSGQAYTLFLTTLVGVSIWLFYSNEKLKALVVLRSANAWLEEEVLVEADVNSGQDDDGIPLPSSPGASSLAREETPIMRKLAPPGHRPTNAHLEGSPFRVAKSLGPRSDYFMASGYQTLTPAKPRLSEAFSNTYLHCDHVSDFAKDAPNSSRTFEGDDRFNADRTPTKKREAEKGATSMIGLGRKAQIADKPVVAHWSNEVGRNGGRATLRREMNDENFA</sequence>
<dbReference type="EMBL" id="CAJRGZ010000016">
    <property type="protein sequence ID" value="CAG5153680.1"/>
    <property type="molecule type" value="Genomic_DNA"/>
</dbReference>
<dbReference type="OrthoDB" id="3800613at2759"/>
<feature type="region of interest" description="Disordered" evidence="1">
    <location>
        <begin position="194"/>
        <end position="220"/>
    </location>
</feature>
<keyword evidence="3" id="KW-1185">Reference proteome</keyword>
<evidence type="ECO:0000256" key="1">
    <source>
        <dbReference type="SAM" id="MobiDB-lite"/>
    </source>
</evidence>
<dbReference type="GeneID" id="67014822"/>
<evidence type="ECO:0000313" key="2">
    <source>
        <dbReference type="EMBL" id="CAG5153680.1"/>
    </source>
</evidence>
<name>A0A8J2N3T8_9PLEO</name>
<reference evidence="2" key="1">
    <citation type="submission" date="2021-05" db="EMBL/GenBank/DDBJ databases">
        <authorList>
            <person name="Stam R."/>
        </authorList>
    </citation>
    <scope>NUCLEOTIDE SEQUENCE</scope>
    <source>
        <strain evidence="2">CS162</strain>
    </source>
</reference>
<protein>
    <submittedName>
        <fullName evidence="2">Uncharacterized protein</fullName>
    </submittedName>
</protein>
<organism evidence="2 3">
    <name type="scientific">Alternaria atra</name>
    <dbReference type="NCBI Taxonomy" id="119953"/>
    <lineage>
        <taxon>Eukaryota</taxon>
        <taxon>Fungi</taxon>
        <taxon>Dikarya</taxon>
        <taxon>Ascomycota</taxon>
        <taxon>Pezizomycotina</taxon>
        <taxon>Dothideomycetes</taxon>
        <taxon>Pleosporomycetidae</taxon>
        <taxon>Pleosporales</taxon>
        <taxon>Pleosporineae</taxon>
        <taxon>Pleosporaceae</taxon>
        <taxon>Alternaria</taxon>
        <taxon>Alternaria sect. Ulocladioides</taxon>
    </lineage>
</organism>
<dbReference type="RefSeq" id="XP_043166824.1">
    <property type="nucleotide sequence ID" value="XM_043310889.1"/>
</dbReference>
<feature type="compositionally biased region" description="Basic and acidic residues" evidence="1">
    <location>
        <begin position="200"/>
        <end position="220"/>
    </location>
</feature>
<evidence type="ECO:0000313" key="3">
    <source>
        <dbReference type="Proteomes" id="UP000676310"/>
    </source>
</evidence>